<feature type="repeat" description="TPR" evidence="1">
    <location>
        <begin position="510"/>
        <end position="543"/>
    </location>
</feature>
<dbReference type="Gene3D" id="1.25.40.10">
    <property type="entry name" value="Tetratricopeptide repeat domain"/>
    <property type="match status" value="1"/>
</dbReference>
<dbReference type="Gene3D" id="1.10.1130.10">
    <property type="entry name" value="Flavocytochrome C3, Chain A"/>
    <property type="match status" value="2"/>
</dbReference>
<feature type="repeat" description="TPR" evidence="1">
    <location>
        <begin position="613"/>
        <end position="646"/>
    </location>
</feature>
<keyword evidence="2" id="KW-0732">Signal</keyword>
<feature type="repeat" description="TPR" evidence="1">
    <location>
        <begin position="647"/>
        <end position="680"/>
    </location>
</feature>
<dbReference type="PROSITE" id="PS51257">
    <property type="entry name" value="PROKAR_LIPOPROTEIN"/>
    <property type="match status" value="1"/>
</dbReference>
<keyword evidence="5" id="KW-1185">Reference proteome</keyword>
<dbReference type="SUPFAM" id="SSF48452">
    <property type="entry name" value="TPR-like"/>
    <property type="match status" value="1"/>
</dbReference>
<dbReference type="AlphaFoldDB" id="A0A271J0I7"/>
<feature type="repeat" description="TPR" evidence="1">
    <location>
        <begin position="544"/>
        <end position="577"/>
    </location>
</feature>
<dbReference type="EMBL" id="MQWD01000001">
    <property type="protein sequence ID" value="PAP76973.1"/>
    <property type="molecule type" value="Genomic_DNA"/>
</dbReference>
<feature type="signal peptide" evidence="2">
    <location>
        <begin position="1"/>
        <end position="21"/>
    </location>
</feature>
<dbReference type="SUPFAM" id="SSF48695">
    <property type="entry name" value="Multiheme cytochromes"/>
    <property type="match status" value="1"/>
</dbReference>
<evidence type="ECO:0000313" key="5">
    <source>
        <dbReference type="Proteomes" id="UP000216339"/>
    </source>
</evidence>
<evidence type="ECO:0000259" key="3">
    <source>
        <dbReference type="Pfam" id="PF09699"/>
    </source>
</evidence>
<dbReference type="OrthoDB" id="9814800at2"/>
<reference evidence="4 5" key="1">
    <citation type="submission" date="2016-11" db="EMBL/GenBank/DDBJ databases">
        <title>Study of marine rhodopsin-containing bacteria.</title>
        <authorList>
            <person name="Yoshizawa S."/>
            <person name="Kumagai Y."/>
            <person name="Kogure K."/>
        </authorList>
    </citation>
    <scope>NUCLEOTIDE SEQUENCE [LARGE SCALE GENOMIC DNA]</scope>
    <source>
        <strain evidence="4 5">SAORIC-28</strain>
    </source>
</reference>
<protein>
    <recommendedName>
        <fullName evidence="3">Doubled CXXCH motif domain-containing protein</fullName>
    </recommendedName>
</protein>
<dbReference type="PROSITE" id="PS50005">
    <property type="entry name" value="TPR"/>
    <property type="match status" value="5"/>
</dbReference>
<dbReference type="Proteomes" id="UP000216339">
    <property type="component" value="Unassembled WGS sequence"/>
</dbReference>
<dbReference type="InterPro" id="IPR036280">
    <property type="entry name" value="Multihaem_cyt_sf"/>
</dbReference>
<proteinExistence type="predicted"/>
<name>A0A271J0I7_9BACT</name>
<gene>
    <name evidence="4" type="ORF">BSZ37_11290</name>
</gene>
<dbReference type="PANTHER" id="PTHR12558:SF13">
    <property type="entry name" value="CELL DIVISION CYCLE PROTEIN 27 HOMOLOG"/>
    <property type="match status" value="1"/>
</dbReference>
<evidence type="ECO:0000256" key="1">
    <source>
        <dbReference type="PROSITE-ProRule" id="PRU00339"/>
    </source>
</evidence>
<dbReference type="RefSeq" id="WP_143537632.1">
    <property type="nucleotide sequence ID" value="NZ_MQWD01000001.1"/>
</dbReference>
<evidence type="ECO:0000313" key="4">
    <source>
        <dbReference type="EMBL" id="PAP76973.1"/>
    </source>
</evidence>
<dbReference type="SMART" id="SM00028">
    <property type="entry name" value="TPR"/>
    <property type="match status" value="5"/>
</dbReference>
<organism evidence="4 5">
    <name type="scientific">Rubrivirga marina</name>
    <dbReference type="NCBI Taxonomy" id="1196024"/>
    <lineage>
        <taxon>Bacteria</taxon>
        <taxon>Pseudomonadati</taxon>
        <taxon>Rhodothermota</taxon>
        <taxon>Rhodothermia</taxon>
        <taxon>Rhodothermales</taxon>
        <taxon>Rubricoccaceae</taxon>
        <taxon>Rubrivirga</taxon>
    </lineage>
</organism>
<accession>A0A271J0I7</accession>
<dbReference type="CDD" id="cd08168">
    <property type="entry name" value="Cytochrom_C3"/>
    <property type="match status" value="1"/>
</dbReference>
<dbReference type="Pfam" id="PF13432">
    <property type="entry name" value="TPR_16"/>
    <property type="match status" value="3"/>
</dbReference>
<feature type="domain" description="Doubled CXXCH motif" evidence="3">
    <location>
        <begin position="319"/>
        <end position="350"/>
    </location>
</feature>
<feature type="repeat" description="TPR" evidence="1">
    <location>
        <begin position="579"/>
        <end position="612"/>
    </location>
</feature>
<keyword evidence="1" id="KW-0802">TPR repeat</keyword>
<sequence length="692" mass="73429">MSGRLVLSLAAAALVAAYALSACRTSAPEVADDASWTYVGDGACQQCHADLAASYAQTGMGRSLSRFDLATAPEQFGPNGEGPTVCAPDGYCYQPLVRGDTLLMRETRPDMPGYERIEAVDYVVGSGNATRSYLLAAGGAAEGPHGEYLTEMPLTWYVERALWDLSPGYEDGNARFDRPITLECLTCHDARPGHETSQNFYTDVPLGISCERCHGPGSAHVAAFEAGGEPSDPRIVNPSRLPTDLQLDVCQQCHLTGTSVFAPGEDPTTYRPGRPLAAHRAVFATEASVEDPVRFGIASHAERMMRSACFEGSLGTSREMTCTTCHDPHVANDALPADHFNQTCASCHGPSAHLDACSRAGAETVAEAVTGDCVSCHMRTSGTSDIPHVSFTDHWIRRDPPASSEALSTVDDVRGDTPFRLVNLAGGGDPPSPAVADAHLAIATFSLYETQHPLPAYLPRVASLARRALAAGVERTDLRVTLGRALLAMDSSATARDVLADATARGPSDPYAHLWLGVAESERGRHAEAADAFRKAVRLAPMLTEARVRLGTALTEAGRLAEAEEALATAVAQDPLRHPDAWNALGLARLRQNRLDGALGALRRAVALDPRVATARANLGAALLASGDLDAARAQFEAALRLDSAERSALGNLGLILARQGRTDEARAHFQQLLRIDPTDARARAALAELSP</sequence>
<feature type="chain" id="PRO_5012244600" description="Doubled CXXCH motif domain-containing protein" evidence="2">
    <location>
        <begin position="22"/>
        <end position="692"/>
    </location>
</feature>
<dbReference type="PANTHER" id="PTHR12558">
    <property type="entry name" value="CELL DIVISION CYCLE 16,23,27"/>
    <property type="match status" value="1"/>
</dbReference>
<dbReference type="InterPro" id="IPR010177">
    <property type="entry name" value="Paired_CXXCH_1"/>
</dbReference>
<dbReference type="InterPro" id="IPR019734">
    <property type="entry name" value="TPR_rpt"/>
</dbReference>
<dbReference type="Pfam" id="PF09699">
    <property type="entry name" value="Paired_CXXCH_1"/>
    <property type="match status" value="1"/>
</dbReference>
<dbReference type="InterPro" id="IPR011990">
    <property type="entry name" value="TPR-like_helical_dom_sf"/>
</dbReference>
<evidence type="ECO:0000256" key="2">
    <source>
        <dbReference type="SAM" id="SignalP"/>
    </source>
</evidence>
<comment type="caution">
    <text evidence="4">The sequence shown here is derived from an EMBL/GenBank/DDBJ whole genome shotgun (WGS) entry which is preliminary data.</text>
</comment>